<name>A0A8C3AVR7_CYCLU</name>
<dbReference type="AlphaFoldDB" id="A0A8C3AVR7"/>
<keyword evidence="1" id="KW-0677">Repeat</keyword>
<dbReference type="PROSITE" id="PS51377">
    <property type="entry name" value="KIND"/>
    <property type="match status" value="2"/>
</dbReference>
<dbReference type="GO" id="GO:0032045">
    <property type="term" value="C:guanyl-nucleotide exchange factor complex"/>
    <property type="evidence" value="ECO:0007669"/>
    <property type="project" value="TreeGrafter"/>
</dbReference>
<dbReference type="GO" id="GO:0048814">
    <property type="term" value="P:regulation of dendrite morphogenesis"/>
    <property type="evidence" value="ECO:0007669"/>
    <property type="project" value="TreeGrafter"/>
</dbReference>
<dbReference type="Proteomes" id="UP000694565">
    <property type="component" value="Unplaced"/>
</dbReference>
<dbReference type="SMART" id="SM00750">
    <property type="entry name" value="KIND"/>
    <property type="match status" value="2"/>
</dbReference>
<evidence type="ECO:0000313" key="4">
    <source>
        <dbReference type="Proteomes" id="UP000694565"/>
    </source>
</evidence>
<evidence type="ECO:0000313" key="3">
    <source>
        <dbReference type="Ensembl" id="ENSCLMP00005048067.1"/>
    </source>
</evidence>
<keyword evidence="4" id="KW-1185">Reference proteome</keyword>
<accession>A0A8C3AVR7</accession>
<dbReference type="PANTHER" id="PTHR21560:SF0">
    <property type="entry name" value="KINASE NON-CATALYTIC C-LOBE DOMAIN-CONTAINING PROTEIN 1"/>
    <property type="match status" value="1"/>
</dbReference>
<evidence type="ECO:0000256" key="1">
    <source>
        <dbReference type="ARBA" id="ARBA00022737"/>
    </source>
</evidence>
<dbReference type="Gene3D" id="1.10.510.10">
    <property type="entry name" value="Transferase(Phosphotransferase) domain 1"/>
    <property type="match status" value="2"/>
</dbReference>
<reference evidence="3" key="1">
    <citation type="submission" date="2025-08" db="UniProtKB">
        <authorList>
            <consortium name="Ensembl"/>
        </authorList>
    </citation>
    <scope>IDENTIFICATION</scope>
</reference>
<dbReference type="InterPro" id="IPR011019">
    <property type="entry name" value="KIND_dom"/>
</dbReference>
<dbReference type="GO" id="GO:0043025">
    <property type="term" value="C:neuronal cell body"/>
    <property type="evidence" value="ECO:0007669"/>
    <property type="project" value="TreeGrafter"/>
</dbReference>
<organism evidence="3 4">
    <name type="scientific">Cyclopterus lumpus</name>
    <name type="common">Lumpsucker</name>
    <dbReference type="NCBI Taxonomy" id="8103"/>
    <lineage>
        <taxon>Eukaryota</taxon>
        <taxon>Metazoa</taxon>
        <taxon>Chordata</taxon>
        <taxon>Craniata</taxon>
        <taxon>Vertebrata</taxon>
        <taxon>Euteleostomi</taxon>
        <taxon>Actinopterygii</taxon>
        <taxon>Neopterygii</taxon>
        <taxon>Teleostei</taxon>
        <taxon>Neoteleostei</taxon>
        <taxon>Acanthomorphata</taxon>
        <taxon>Eupercaria</taxon>
        <taxon>Perciformes</taxon>
        <taxon>Cottioidei</taxon>
        <taxon>Cottales</taxon>
        <taxon>Cyclopteridae</taxon>
        <taxon>Cyclopterus</taxon>
    </lineage>
</organism>
<sequence length="389" mass="43404">SEEEVWAVCAECVVALQSIRPSHLFHTLCITPDTLAFNAHGNVCFMEQLSGESNGHVYSLGSTLSAALNFVIEPELEAQLGVEIQRLLEQMQEEKPEDRPLLQVTATPPTALNCQSESRKGVISLSSVGRRVLSLESVSTFQGPFKKNHLNVGVAIWVSFGLLGAEAPKCHIFLFSTPMCSLCSIQWVSLRELLTRCGRRLTVNELWALCYTCLSSLQTYIDFPGDLKPFCHQTMVYKAPAPAGFYAFYLAPEYQEHGIVTEKVCVPQFIFKKKLTVISNVLCLLGFLHPLFVSVSAQVCVYGVAAVLWATAKFSLSPHQKLAMPRRLKTLLLEMAKRTPIERPTIATAKRVLLLFSHKHINRSITGRQDPSYVARRHLFLGTIHLTIF</sequence>
<proteinExistence type="predicted"/>
<feature type="domain" description="KIND" evidence="2">
    <location>
        <begin position="188"/>
        <end position="386"/>
    </location>
</feature>
<protein>
    <recommendedName>
        <fullName evidence="2">KIND domain-containing protein</fullName>
    </recommendedName>
</protein>
<dbReference type="GO" id="GO:0005085">
    <property type="term" value="F:guanyl-nucleotide exchange factor activity"/>
    <property type="evidence" value="ECO:0007669"/>
    <property type="project" value="InterPro"/>
</dbReference>
<dbReference type="InterPro" id="IPR029899">
    <property type="entry name" value="KNDC1"/>
</dbReference>
<evidence type="ECO:0000259" key="2">
    <source>
        <dbReference type="PROSITE" id="PS51377"/>
    </source>
</evidence>
<dbReference type="Ensembl" id="ENSCLMT00005049706.1">
    <property type="protein sequence ID" value="ENSCLMP00005048067.1"/>
    <property type="gene ID" value="ENSCLMG00005022000.1"/>
</dbReference>
<dbReference type="GO" id="GO:0030425">
    <property type="term" value="C:dendrite"/>
    <property type="evidence" value="ECO:0007669"/>
    <property type="project" value="TreeGrafter"/>
</dbReference>
<reference evidence="3" key="2">
    <citation type="submission" date="2025-09" db="UniProtKB">
        <authorList>
            <consortium name="Ensembl"/>
        </authorList>
    </citation>
    <scope>IDENTIFICATION</scope>
</reference>
<dbReference type="PANTHER" id="PTHR21560">
    <property type="entry name" value="VERY KIND PROTEIN"/>
    <property type="match status" value="1"/>
</dbReference>
<dbReference type="GeneTree" id="ENSGT00390000011408"/>
<dbReference type="GO" id="GO:0007264">
    <property type="term" value="P:small GTPase-mediated signal transduction"/>
    <property type="evidence" value="ECO:0007669"/>
    <property type="project" value="InterPro"/>
</dbReference>
<feature type="domain" description="KIND" evidence="2">
    <location>
        <begin position="1"/>
        <end position="151"/>
    </location>
</feature>